<sequence>MLRILACGDIIYIRWYASYGVDAEVFLGAYSGQRRLQLDKLPLQKQSGGMSACYNYVNENDVLICNSSEPICFNEQMLEDAVVVKGYSVVDRKDHVILMKR</sequence>
<dbReference type="EMBL" id="WUUL01000011">
    <property type="protein sequence ID" value="MXQ55028.1"/>
    <property type="molecule type" value="Genomic_DNA"/>
</dbReference>
<protein>
    <submittedName>
        <fullName evidence="1">Uncharacterized protein</fullName>
    </submittedName>
</protein>
<dbReference type="AlphaFoldDB" id="A0A6I4VWN4"/>
<organism evidence="1 2">
    <name type="scientific">Shimazuella alba</name>
    <dbReference type="NCBI Taxonomy" id="2690964"/>
    <lineage>
        <taxon>Bacteria</taxon>
        <taxon>Bacillati</taxon>
        <taxon>Bacillota</taxon>
        <taxon>Bacilli</taxon>
        <taxon>Bacillales</taxon>
        <taxon>Thermoactinomycetaceae</taxon>
        <taxon>Shimazuella</taxon>
    </lineage>
</organism>
<name>A0A6I4VWN4_9BACL</name>
<gene>
    <name evidence="1" type="ORF">GSM42_15145</name>
</gene>
<dbReference type="Proteomes" id="UP000430692">
    <property type="component" value="Unassembled WGS sequence"/>
</dbReference>
<proteinExistence type="predicted"/>
<evidence type="ECO:0000313" key="2">
    <source>
        <dbReference type="Proteomes" id="UP000430692"/>
    </source>
</evidence>
<accession>A0A6I4VWN4</accession>
<evidence type="ECO:0000313" key="1">
    <source>
        <dbReference type="EMBL" id="MXQ55028.1"/>
    </source>
</evidence>
<comment type="caution">
    <text evidence="1">The sequence shown here is derived from an EMBL/GenBank/DDBJ whole genome shotgun (WGS) entry which is preliminary data.</text>
</comment>
<keyword evidence="2" id="KW-1185">Reference proteome</keyword>
<reference evidence="1 2" key="1">
    <citation type="submission" date="2019-12" db="EMBL/GenBank/DDBJ databases">
        <title>Whole-genome analyses of novel actinobacteria.</title>
        <authorList>
            <person name="Sahin N."/>
            <person name="Saygin H."/>
        </authorList>
    </citation>
    <scope>NUCLEOTIDE SEQUENCE [LARGE SCALE GENOMIC DNA]</scope>
    <source>
        <strain evidence="1 2">KC615</strain>
    </source>
</reference>